<feature type="signal peptide" evidence="2">
    <location>
        <begin position="1"/>
        <end position="31"/>
    </location>
</feature>
<dbReference type="PROSITE" id="PS50835">
    <property type="entry name" value="IG_LIKE"/>
    <property type="match status" value="1"/>
</dbReference>
<sequence length="282" mass="31791">MLLLFCVSFLSRLCCMIFLFVSFMTVSPVVAVSRGEDAILNCSFTHKQKNYSGNITVKWLARDPKTQPFFQCSVKNDSVERGNDCSGSRLQYSLDGDPRRGQLSLLIRDVQLTDNGTFFLDHFGLTAEELLLNDPWVIHFHILYVVEMACGSDSITRSLRCDVEGHPLPKVVWLSVTRRRLDVQPQTSETGPYSLTTCIPYQQEEEVVSCRAESRLGEAERTYPTSNVLMISLAVCGIIALLLVLLSTGLIIYCLNNVLFLMFGRTRFQIGLFLHTILKSNT</sequence>
<proteinExistence type="predicted"/>
<evidence type="ECO:0000313" key="4">
    <source>
        <dbReference type="Ensembl" id="ENSAPOP00000003711.1"/>
    </source>
</evidence>
<dbReference type="InterPro" id="IPR042836">
    <property type="entry name" value="SIG15"/>
</dbReference>
<dbReference type="Ensembl" id="ENSAPOT00000011290.1">
    <property type="protein sequence ID" value="ENSAPOP00000003711.1"/>
    <property type="gene ID" value="ENSAPOG00000005237.1"/>
</dbReference>
<keyword evidence="1" id="KW-0812">Transmembrane</keyword>
<dbReference type="STRING" id="80966.ENSAPOP00000003711"/>
<dbReference type="InterPro" id="IPR013783">
    <property type="entry name" value="Ig-like_fold"/>
</dbReference>
<dbReference type="Proteomes" id="UP000257200">
    <property type="component" value="Unplaced"/>
</dbReference>
<dbReference type="InterPro" id="IPR013106">
    <property type="entry name" value="Ig_V-set"/>
</dbReference>
<keyword evidence="2" id="KW-0732">Signal</keyword>
<evidence type="ECO:0000313" key="5">
    <source>
        <dbReference type="Proteomes" id="UP000257200"/>
    </source>
</evidence>
<dbReference type="InParanoid" id="A0A3Q1EGY2"/>
<dbReference type="PANTHER" id="PTHR46942:SF1">
    <property type="entry name" value="SIALIC ACID-BINDING IG-LIKE LECTIN 15"/>
    <property type="match status" value="1"/>
</dbReference>
<protein>
    <recommendedName>
        <fullName evidence="3">Ig-like domain-containing protein</fullName>
    </recommendedName>
</protein>
<keyword evidence="1" id="KW-0472">Membrane</keyword>
<dbReference type="GO" id="GO:0005886">
    <property type="term" value="C:plasma membrane"/>
    <property type="evidence" value="ECO:0007669"/>
    <property type="project" value="TreeGrafter"/>
</dbReference>
<dbReference type="InterPro" id="IPR036179">
    <property type="entry name" value="Ig-like_dom_sf"/>
</dbReference>
<feature type="transmembrane region" description="Helical" evidence="1">
    <location>
        <begin position="228"/>
        <end position="255"/>
    </location>
</feature>
<evidence type="ECO:0000259" key="3">
    <source>
        <dbReference type="PROSITE" id="PS50835"/>
    </source>
</evidence>
<dbReference type="SUPFAM" id="SSF48726">
    <property type="entry name" value="Immunoglobulin"/>
    <property type="match status" value="1"/>
</dbReference>
<feature type="domain" description="Ig-like" evidence="3">
    <location>
        <begin position="135"/>
        <end position="226"/>
    </location>
</feature>
<dbReference type="GO" id="GO:2001204">
    <property type="term" value="P:regulation of osteoclast development"/>
    <property type="evidence" value="ECO:0007669"/>
    <property type="project" value="TreeGrafter"/>
</dbReference>
<reference evidence="4" key="2">
    <citation type="submission" date="2025-09" db="UniProtKB">
        <authorList>
            <consortium name="Ensembl"/>
        </authorList>
    </citation>
    <scope>IDENTIFICATION</scope>
</reference>
<accession>A0A3Q1EGY2</accession>
<dbReference type="Pfam" id="PF07686">
    <property type="entry name" value="V-set"/>
    <property type="match status" value="1"/>
</dbReference>
<dbReference type="PANTHER" id="PTHR46942">
    <property type="entry name" value="SIALIC ACID-BINDING IG-LIKE LECTIN 15"/>
    <property type="match status" value="1"/>
</dbReference>
<evidence type="ECO:0000256" key="1">
    <source>
        <dbReference type="SAM" id="Phobius"/>
    </source>
</evidence>
<reference evidence="4" key="1">
    <citation type="submission" date="2025-08" db="UniProtKB">
        <authorList>
            <consortium name="Ensembl"/>
        </authorList>
    </citation>
    <scope>IDENTIFICATION</scope>
</reference>
<dbReference type="GeneTree" id="ENSGT01030000234909"/>
<feature type="chain" id="PRO_5018580452" description="Ig-like domain-containing protein" evidence="2">
    <location>
        <begin position="32"/>
        <end position="282"/>
    </location>
</feature>
<dbReference type="GO" id="GO:0045124">
    <property type="term" value="P:regulation of bone resorption"/>
    <property type="evidence" value="ECO:0007669"/>
    <property type="project" value="TreeGrafter"/>
</dbReference>
<dbReference type="AlphaFoldDB" id="A0A3Q1EGY2"/>
<organism evidence="4 5">
    <name type="scientific">Acanthochromis polyacanthus</name>
    <name type="common">spiny chromis</name>
    <dbReference type="NCBI Taxonomy" id="80966"/>
    <lineage>
        <taxon>Eukaryota</taxon>
        <taxon>Metazoa</taxon>
        <taxon>Chordata</taxon>
        <taxon>Craniata</taxon>
        <taxon>Vertebrata</taxon>
        <taxon>Euteleostomi</taxon>
        <taxon>Actinopterygii</taxon>
        <taxon>Neopterygii</taxon>
        <taxon>Teleostei</taxon>
        <taxon>Neoteleostei</taxon>
        <taxon>Acanthomorphata</taxon>
        <taxon>Ovalentaria</taxon>
        <taxon>Pomacentridae</taxon>
        <taxon>Acanthochromis</taxon>
    </lineage>
</organism>
<keyword evidence="1" id="KW-1133">Transmembrane helix</keyword>
<dbReference type="InterPro" id="IPR007110">
    <property type="entry name" value="Ig-like_dom"/>
</dbReference>
<dbReference type="GO" id="GO:0032956">
    <property type="term" value="P:regulation of actin cytoskeleton organization"/>
    <property type="evidence" value="ECO:0007669"/>
    <property type="project" value="TreeGrafter"/>
</dbReference>
<keyword evidence="5" id="KW-1185">Reference proteome</keyword>
<name>A0A3Q1EGY2_9TELE</name>
<evidence type="ECO:0000256" key="2">
    <source>
        <dbReference type="SAM" id="SignalP"/>
    </source>
</evidence>
<dbReference type="Gene3D" id="2.60.40.10">
    <property type="entry name" value="Immunoglobulins"/>
    <property type="match status" value="2"/>
</dbReference>